<dbReference type="InterPro" id="IPR013830">
    <property type="entry name" value="SGNH_hydro"/>
</dbReference>
<reference evidence="5 6" key="1">
    <citation type="journal article" date="2016" name="Front. Microbiol.">
        <title>Fuerstia marisgermanicae gen. nov., sp. nov., an Unusual Member of the Phylum Planctomycetes from the German Wadden Sea.</title>
        <authorList>
            <person name="Kohn T."/>
            <person name="Heuer A."/>
            <person name="Jogler M."/>
            <person name="Vollmers J."/>
            <person name="Boedeker C."/>
            <person name="Bunk B."/>
            <person name="Rast P."/>
            <person name="Borchert D."/>
            <person name="Glockner I."/>
            <person name="Freese H.M."/>
            <person name="Klenk H.P."/>
            <person name="Overmann J."/>
            <person name="Kaster A.K."/>
            <person name="Rohde M."/>
            <person name="Wiegand S."/>
            <person name="Jogler C."/>
        </authorList>
    </citation>
    <scope>NUCLEOTIDE SEQUENCE [LARGE SCALE GENOMIC DNA]</scope>
    <source>
        <strain evidence="5 6">NH11</strain>
    </source>
</reference>
<dbReference type="PANTHER" id="PTHR43695:SF1">
    <property type="entry name" value="RHAMNOGALACTURONAN ACETYLESTERASE"/>
    <property type="match status" value="1"/>
</dbReference>
<dbReference type="InterPro" id="IPR037459">
    <property type="entry name" value="RhgT-like"/>
</dbReference>
<dbReference type="KEGG" id="fmr:Fuma_06239"/>
<dbReference type="STRING" id="1891926.Fuma_06239"/>
<dbReference type="EMBL" id="CP017641">
    <property type="protein sequence ID" value="APZ96569.1"/>
    <property type="molecule type" value="Genomic_DNA"/>
</dbReference>
<dbReference type="EC" id="3.1.1.-" evidence="5"/>
<dbReference type="GO" id="GO:0016788">
    <property type="term" value="F:hydrolase activity, acting on ester bonds"/>
    <property type="evidence" value="ECO:0007669"/>
    <property type="project" value="UniProtKB-ARBA"/>
</dbReference>
<evidence type="ECO:0000256" key="1">
    <source>
        <dbReference type="ARBA" id="ARBA00008668"/>
    </source>
</evidence>
<keyword evidence="3" id="KW-1133">Transmembrane helix</keyword>
<feature type="domain" description="SGNH hydrolase-type esterase" evidence="4">
    <location>
        <begin position="96"/>
        <end position="269"/>
    </location>
</feature>
<comment type="similarity">
    <text evidence="1">Belongs to the 'GDSL' lipolytic enzyme family.</text>
</comment>
<proteinExistence type="inferred from homology"/>
<evidence type="ECO:0000259" key="4">
    <source>
        <dbReference type="Pfam" id="PF13472"/>
    </source>
</evidence>
<keyword evidence="3" id="KW-0472">Membrane</keyword>
<organism evidence="5 6">
    <name type="scientific">Fuerstiella marisgermanici</name>
    <dbReference type="NCBI Taxonomy" id="1891926"/>
    <lineage>
        <taxon>Bacteria</taxon>
        <taxon>Pseudomonadati</taxon>
        <taxon>Planctomycetota</taxon>
        <taxon>Planctomycetia</taxon>
        <taxon>Planctomycetales</taxon>
        <taxon>Planctomycetaceae</taxon>
        <taxon>Fuerstiella</taxon>
    </lineage>
</organism>
<dbReference type="Proteomes" id="UP000187735">
    <property type="component" value="Chromosome"/>
</dbReference>
<dbReference type="InterPro" id="IPR036514">
    <property type="entry name" value="SGNH_hydro_sf"/>
</dbReference>
<dbReference type="Pfam" id="PF13472">
    <property type="entry name" value="Lipase_GDSL_2"/>
    <property type="match status" value="1"/>
</dbReference>
<dbReference type="AlphaFoldDB" id="A0A1P8WR99"/>
<evidence type="ECO:0000313" key="5">
    <source>
        <dbReference type="EMBL" id="APZ96569.1"/>
    </source>
</evidence>
<evidence type="ECO:0000313" key="6">
    <source>
        <dbReference type="Proteomes" id="UP000187735"/>
    </source>
</evidence>
<keyword evidence="2 5" id="KW-0378">Hydrolase</keyword>
<keyword evidence="6" id="KW-1185">Reference proteome</keyword>
<protein>
    <submittedName>
        <fullName evidence="5">Rhamnogalacturonan acetylesterase RhgT</fullName>
        <ecNumber evidence="5">3.1.1.-</ecNumber>
    </submittedName>
</protein>
<gene>
    <name evidence="5" type="primary">rhgT</name>
    <name evidence="5" type="ORF">Fuma_06239</name>
</gene>
<dbReference type="SUPFAM" id="SSF52266">
    <property type="entry name" value="SGNH hydrolase"/>
    <property type="match status" value="1"/>
</dbReference>
<dbReference type="CDD" id="cd01821">
    <property type="entry name" value="Rhamnogalacturan_acetylesterase_like"/>
    <property type="match status" value="1"/>
</dbReference>
<feature type="transmembrane region" description="Helical" evidence="3">
    <location>
        <begin position="63"/>
        <end position="83"/>
    </location>
</feature>
<sequence length="310" mass="33674" precursor="true">MADSLCQRPGMISSENQAFKFAINFDAGLPQSVNFCLPTHSRMRPSIGIITCMNPIKLAYCRIFVSLSAAIIVVAGVGTGLFAQPAKTTKIVLAGDSTVTDSSGWGAGFSSLLSDGAVCVNLAVGGRSSRSFRTEGWWQKCLDEKPDILLIQFGHNDQPGKGAARESAAETDFRDHLRRYVDEARQIGCKPVLITSLTRRRWDENGKITPTLSEYAAATIVVAKEKNVPLLDLHRLSIQQCNAIGPEDFQEFESKTDDGFDHTHLNDAGGLLVGKLVARELVKILPEFSRYVDRAELHNLPPKSAGAGGE</sequence>
<dbReference type="PANTHER" id="PTHR43695">
    <property type="entry name" value="PUTATIVE (AFU_ORTHOLOGUE AFUA_2G17250)-RELATED"/>
    <property type="match status" value="1"/>
</dbReference>
<name>A0A1P8WR99_9PLAN</name>
<evidence type="ECO:0000256" key="3">
    <source>
        <dbReference type="SAM" id="Phobius"/>
    </source>
</evidence>
<accession>A0A1P8WR99</accession>
<dbReference type="Gene3D" id="3.40.50.1110">
    <property type="entry name" value="SGNH hydrolase"/>
    <property type="match status" value="1"/>
</dbReference>
<evidence type="ECO:0000256" key="2">
    <source>
        <dbReference type="ARBA" id="ARBA00022801"/>
    </source>
</evidence>
<keyword evidence="3" id="KW-0812">Transmembrane</keyword>